<evidence type="ECO:0000313" key="2">
    <source>
        <dbReference type="Proteomes" id="UP000737113"/>
    </source>
</evidence>
<comment type="caution">
    <text evidence="1">The sequence shown here is derived from an EMBL/GenBank/DDBJ whole genome shotgun (WGS) entry which is preliminary data.</text>
</comment>
<sequence length="243" mass="27749">MRSEILKFFSEKIDSIEGCDGGGLQFSLPPFDLKPKDFLSFSELDLNSENTQHSLVNATSNLKRAMDCELDTLMFVLGLDDFYRKKRLGIEKKLGFLRRSEIFKATSLDRLNKLRNRLEHHYEIPNLEDVEVYYDLVTAFISIGDSFLYKLRSVSVVSLSYIDSNFKTAAGSSICLQSPKVELDLFNEGNKKRSSFCIEPNKKATVESLNNFAYLLKVNLLMGDFYYGSISKDEFISSLESEI</sequence>
<protein>
    <recommendedName>
        <fullName evidence="3">RiboL-PSP-HEPN domain-containing protein</fullName>
    </recommendedName>
</protein>
<evidence type="ECO:0000313" key="1">
    <source>
        <dbReference type="EMBL" id="NMH64309.1"/>
    </source>
</evidence>
<dbReference type="Proteomes" id="UP000737113">
    <property type="component" value="Unassembled WGS sequence"/>
</dbReference>
<name>A0A972FS90_9GAMM</name>
<dbReference type="EMBL" id="JAAXYH010000002">
    <property type="protein sequence ID" value="NMH64309.1"/>
    <property type="molecule type" value="Genomic_DNA"/>
</dbReference>
<proteinExistence type="predicted"/>
<dbReference type="RefSeq" id="WP_169562994.1">
    <property type="nucleotide sequence ID" value="NZ_JAAXYH010000002.1"/>
</dbReference>
<accession>A0A972FS90</accession>
<organism evidence="1 2">
    <name type="scientific">Shewanella salipaludis</name>
    <dbReference type="NCBI Taxonomy" id="2723052"/>
    <lineage>
        <taxon>Bacteria</taxon>
        <taxon>Pseudomonadati</taxon>
        <taxon>Pseudomonadota</taxon>
        <taxon>Gammaproteobacteria</taxon>
        <taxon>Alteromonadales</taxon>
        <taxon>Shewanellaceae</taxon>
        <taxon>Shewanella</taxon>
    </lineage>
</organism>
<reference evidence="1" key="1">
    <citation type="submission" date="2020-04" db="EMBL/GenBank/DDBJ databases">
        <title>Description of Shewanella salipaludis sp. nov., isolated from a salt marsh.</title>
        <authorList>
            <person name="Park S."/>
            <person name="Yoon J.-H."/>
        </authorList>
    </citation>
    <scope>NUCLEOTIDE SEQUENCE</scope>
    <source>
        <strain evidence="1">SHSM-M6</strain>
    </source>
</reference>
<dbReference type="AlphaFoldDB" id="A0A972FS90"/>
<evidence type="ECO:0008006" key="3">
    <source>
        <dbReference type="Google" id="ProtNLM"/>
    </source>
</evidence>
<gene>
    <name evidence="1" type="ORF">HC757_03895</name>
</gene>
<keyword evidence="2" id="KW-1185">Reference proteome</keyword>